<organism evidence="1">
    <name type="scientific">Candidatus Kentrum sp. LFY</name>
    <dbReference type="NCBI Taxonomy" id="2126342"/>
    <lineage>
        <taxon>Bacteria</taxon>
        <taxon>Pseudomonadati</taxon>
        <taxon>Pseudomonadota</taxon>
        <taxon>Gammaproteobacteria</taxon>
        <taxon>Candidatus Kentrum</taxon>
    </lineage>
</organism>
<sequence>MTGGGSIRLFPARLHGWIEFYKVPISPYRHLAKLVLEPTKHDLASVKQNWCFVKFDLFAKLSGK</sequence>
<dbReference type="EMBL" id="CAADFH010000002">
    <property type="protein sequence ID" value="VFJ87739.1"/>
    <property type="molecule type" value="Genomic_DNA"/>
</dbReference>
<dbReference type="AlphaFoldDB" id="A0A450U7N1"/>
<gene>
    <name evidence="1" type="ORF">BECKLFY1418A_GA0070994_100243</name>
</gene>
<evidence type="ECO:0000313" key="1">
    <source>
        <dbReference type="EMBL" id="VFJ87739.1"/>
    </source>
</evidence>
<reference evidence="1" key="1">
    <citation type="submission" date="2019-02" db="EMBL/GenBank/DDBJ databases">
        <authorList>
            <person name="Gruber-Vodicka R. H."/>
            <person name="Seah K. B. B."/>
        </authorList>
    </citation>
    <scope>NUCLEOTIDE SEQUENCE</scope>
    <source>
        <strain evidence="1">BECK_M6</strain>
    </source>
</reference>
<proteinExistence type="predicted"/>
<protein>
    <submittedName>
        <fullName evidence="1">Uncharacterized protein</fullName>
    </submittedName>
</protein>
<name>A0A450U7N1_9GAMM</name>
<accession>A0A450U7N1</accession>